<feature type="domain" description="DUF7223" evidence="4">
    <location>
        <begin position="211"/>
        <end position="472"/>
    </location>
</feature>
<feature type="region of interest" description="Disordered" evidence="1">
    <location>
        <begin position="478"/>
        <end position="725"/>
    </location>
</feature>
<feature type="domain" description="DUF7029" evidence="3">
    <location>
        <begin position="89"/>
        <end position="189"/>
    </location>
</feature>
<accession>A0A2V1DH41</accession>
<feature type="compositionally biased region" description="Low complexity" evidence="1">
    <location>
        <begin position="533"/>
        <end position="553"/>
    </location>
</feature>
<sequence>MAQSHIAPLSLFLSVLLFLSTLSLALDVPDLELLPLNKHKKRSSFKKRQENGNSTLDGLDLQNTGIFLWGAETATTKMIANLTLDFARDYEAILDMDDFAGLVKSIDCTAPELSLDFNSEKAFEKAHEAWDWVKHDDNYTFVLVASAEACDAGTRRQPFLVNDLVFDEKDNRVIMQAVLKTWEDIAESYSFKIYNEPLPAGAASKRDGTTLKLAHDFSRSIFNTNAKGLDIGVSCSDCGTEGSVLIDFDIEKILGIPAGASISVTPQNIAAQVLLSLELSGKLASGWAPPALNVVSVPITGINIAGVFKVGVFLTVDLGFEIGEWSGTAQASMGARMAIPNTSVLKINLFGKGDTQVSGWVPTFTKIPPSISAKVEGSAEAYAQAGLEVTATGLKQGFTVGVDMKMPYIRADFAAMADTRGVCGTKKTLGVDLQADIGAELLASAATGDDAPFWTYTLFDKTLGTLIDQCYAFGPENAEASGDGNGGNRQPPKSKTKPPKSKTTKPASKTPKPSRSSAPAATAKPITKKPKSSPKASKTPPKTNKPASSTKAPKSSDKPSEKPSEKPSDKSSSKSVNPPKTGSTTDKTSKTAGPSANGSSKSDSSGSRSRTGTDSDPIPSQSKTSSNPSSSQSKSISADSSSTAFPTTSSSWNSTRTRGSEPTKTPTPPSSSSLLSSTSASSTSSVEPSACEIGTGTGTKTANTCKKTDSCTIKNPDKGEKEQDEIEEDFKMLKRGFSAPRFKLEKRGRKGGNPCASSSNPDLQGWKLQSASYGSSGTLDKSNAGIWWGWEEPNQQCNYRWHSTYNKDNDYDTEHVLEWQIITDFFATIQAKGQKFEHPDPRKVQPDPAKPKVEVDFCTYWYESWQLGKNQAFVIPLSGQEALTPWDHIAASYPAKSNQWKAELIALQRNINSPTKANLFNDKSLMIWDKDDMGRWVASQDQRDKVLERMRLLLGVRKYLSEDAIRKIFGRQKEGMGDILDELDTNMSSHARVESGTTFTPWKKQNFKQQWDSFMDDKWKKAVDKHSYTMNHYETELRKKWCPETPAAGDKEFCDKLKALWDQYKNHSGSFNRPW</sequence>
<dbReference type="Proteomes" id="UP000244855">
    <property type="component" value="Unassembled WGS sequence"/>
</dbReference>
<feature type="chain" id="PRO_5015987273" evidence="2">
    <location>
        <begin position="26"/>
        <end position="1075"/>
    </location>
</feature>
<reference evidence="5 6" key="1">
    <citation type="journal article" date="2018" name="Sci. Rep.">
        <title>Comparative genomics provides insights into the lifestyle and reveals functional heterogeneity of dark septate endophytic fungi.</title>
        <authorList>
            <person name="Knapp D.G."/>
            <person name="Nemeth J.B."/>
            <person name="Barry K."/>
            <person name="Hainaut M."/>
            <person name="Henrissat B."/>
            <person name="Johnson J."/>
            <person name="Kuo A."/>
            <person name="Lim J.H.P."/>
            <person name="Lipzen A."/>
            <person name="Nolan M."/>
            <person name="Ohm R.A."/>
            <person name="Tamas L."/>
            <person name="Grigoriev I.V."/>
            <person name="Spatafora J.W."/>
            <person name="Nagy L.G."/>
            <person name="Kovacs G.M."/>
        </authorList>
    </citation>
    <scope>NUCLEOTIDE SEQUENCE [LARGE SCALE GENOMIC DNA]</scope>
    <source>
        <strain evidence="5 6">DSE2036</strain>
    </source>
</reference>
<dbReference type="Pfam" id="PF22974">
    <property type="entry name" value="DUF7029"/>
    <property type="match status" value="1"/>
</dbReference>
<dbReference type="STRING" id="97972.A0A2V1DH41"/>
<dbReference type="InterPro" id="IPR055647">
    <property type="entry name" value="DUF7223"/>
</dbReference>
<proteinExistence type="predicted"/>
<dbReference type="PANTHER" id="PTHR47808">
    <property type="entry name" value="INNER NUCLEAR MEMBRANE PROTEIN HEH2-RELATED"/>
    <property type="match status" value="1"/>
</dbReference>
<dbReference type="EMBL" id="KZ805435">
    <property type="protein sequence ID" value="PVH97462.1"/>
    <property type="molecule type" value="Genomic_DNA"/>
</dbReference>
<evidence type="ECO:0000313" key="5">
    <source>
        <dbReference type="EMBL" id="PVH97462.1"/>
    </source>
</evidence>
<feature type="compositionally biased region" description="Low complexity" evidence="1">
    <location>
        <begin position="598"/>
        <end position="690"/>
    </location>
</feature>
<dbReference type="OrthoDB" id="160645at2759"/>
<dbReference type="AlphaFoldDB" id="A0A2V1DH41"/>
<feature type="compositionally biased region" description="Basic residues" evidence="1">
    <location>
        <begin position="492"/>
        <end position="503"/>
    </location>
</feature>
<keyword evidence="2" id="KW-0732">Signal</keyword>
<feature type="compositionally biased region" description="Polar residues" evidence="1">
    <location>
        <begin position="698"/>
        <end position="713"/>
    </location>
</feature>
<protein>
    <submittedName>
        <fullName evidence="5">Uncharacterized protein</fullName>
    </submittedName>
</protein>
<dbReference type="InterPro" id="IPR044780">
    <property type="entry name" value="Heh2/Src1"/>
</dbReference>
<evidence type="ECO:0000313" key="6">
    <source>
        <dbReference type="Proteomes" id="UP000244855"/>
    </source>
</evidence>
<dbReference type="Pfam" id="PF23865">
    <property type="entry name" value="DUF7223"/>
    <property type="match status" value="1"/>
</dbReference>
<dbReference type="InterPro" id="IPR054293">
    <property type="entry name" value="DUF7029"/>
</dbReference>
<dbReference type="GO" id="GO:0034399">
    <property type="term" value="C:nuclear periphery"/>
    <property type="evidence" value="ECO:0007669"/>
    <property type="project" value="TreeGrafter"/>
</dbReference>
<evidence type="ECO:0000256" key="1">
    <source>
        <dbReference type="SAM" id="MobiDB-lite"/>
    </source>
</evidence>
<feature type="region of interest" description="Disordered" evidence="1">
    <location>
        <begin position="741"/>
        <end position="763"/>
    </location>
</feature>
<feature type="compositionally biased region" description="Basic and acidic residues" evidence="1">
    <location>
        <begin position="554"/>
        <end position="572"/>
    </location>
</feature>
<keyword evidence="6" id="KW-1185">Reference proteome</keyword>
<dbReference type="GO" id="GO:0071763">
    <property type="term" value="P:nuclear membrane organization"/>
    <property type="evidence" value="ECO:0007669"/>
    <property type="project" value="TreeGrafter"/>
</dbReference>
<name>A0A2V1DH41_9PLEO</name>
<organism evidence="5 6">
    <name type="scientific">Periconia macrospinosa</name>
    <dbReference type="NCBI Taxonomy" id="97972"/>
    <lineage>
        <taxon>Eukaryota</taxon>
        <taxon>Fungi</taxon>
        <taxon>Dikarya</taxon>
        <taxon>Ascomycota</taxon>
        <taxon>Pezizomycotina</taxon>
        <taxon>Dothideomycetes</taxon>
        <taxon>Pleosporomycetidae</taxon>
        <taxon>Pleosporales</taxon>
        <taxon>Massarineae</taxon>
        <taxon>Periconiaceae</taxon>
        <taxon>Periconia</taxon>
    </lineage>
</organism>
<gene>
    <name evidence="5" type="ORF">DM02DRAFT_674094</name>
</gene>
<feature type="compositionally biased region" description="Low complexity" evidence="1">
    <location>
        <begin position="504"/>
        <end position="525"/>
    </location>
</feature>
<feature type="signal peptide" evidence="2">
    <location>
        <begin position="1"/>
        <end position="25"/>
    </location>
</feature>
<dbReference type="GO" id="GO:0005783">
    <property type="term" value="C:endoplasmic reticulum"/>
    <property type="evidence" value="ECO:0007669"/>
    <property type="project" value="TreeGrafter"/>
</dbReference>
<evidence type="ECO:0000256" key="2">
    <source>
        <dbReference type="SAM" id="SignalP"/>
    </source>
</evidence>
<dbReference type="GO" id="GO:0003682">
    <property type="term" value="F:chromatin binding"/>
    <property type="evidence" value="ECO:0007669"/>
    <property type="project" value="InterPro"/>
</dbReference>
<dbReference type="PANTHER" id="PTHR47808:SF2">
    <property type="entry name" value="LEM DOMAIN-CONTAINING PROTEIN 2"/>
    <property type="match status" value="1"/>
</dbReference>
<evidence type="ECO:0000259" key="4">
    <source>
        <dbReference type="Pfam" id="PF23865"/>
    </source>
</evidence>
<dbReference type="GO" id="GO:0005637">
    <property type="term" value="C:nuclear inner membrane"/>
    <property type="evidence" value="ECO:0007669"/>
    <property type="project" value="InterPro"/>
</dbReference>
<evidence type="ECO:0000259" key="3">
    <source>
        <dbReference type="Pfam" id="PF22974"/>
    </source>
</evidence>